<keyword evidence="7" id="KW-1185">Reference proteome</keyword>
<comment type="pathway">
    <text evidence="3">Amino-acid biosynthesis; ergothioneine biosynthesis.</text>
</comment>
<evidence type="ECO:0000313" key="6">
    <source>
        <dbReference type="EMBL" id="SOB79650.1"/>
    </source>
</evidence>
<evidence type="ECO:0000259" key="4">
    <source>
        <dbReference type="Pfam" id="PF03781"/>
    </source>
</evidence>
<dbReference type="PANTHER" id="PTHR23150">
    <property type="entry name" value="SULFATASE MODIFYING FACTOR 1, 2"/>
    <property type="match status" value="1"/>
</dbReference>
<dbReference type="EMBL" id="OBMI01000001">
    <property type="protein sequence ID" value="SOB79650.1"/>
    <property type="molecule type" value="Genomic_DNA"/>
</dbReference>
<dbReference type="InterPro" id="IPR024775">
    <property type="entry name" value="DinB-like"/>
</dbReference>
<dbReference type="AlphaFoldDB" id="A0A285QCJ0"/>
<evidence type="ECO:0000259" key="5">
    <source>
        <dbReference type="Pfam" id="PF12867"/>
    </source>
</evidence>
<reference evidence="6 7" key="1">
    <citation type="submission" date="2017-07" db="EMBL/GenBank/DDBJ databases">
        <authorList>
            <person name="Sun Z.S."/>
            <person name="Albrecht U."/>
            <person name="Echele G."/>
            <person name="Lee C.C."/>
        </authorList>
    </citation>
    <scope>NUCLEOTIDE SEQUENCE [LARGE SCALE GENOMIC DNA]</scope>
    <source>
        <strain evidence="6 7">CGMCC 1.12672</strain>
    </source>
</reference>
<feature type="domain" description="Sulfatase-modifying factor enzyme-like" evidence="4">
    <location>
        <begin position="188"/>
        <end position="324"/>
    </location>
</feature>
<feature type="domain" description="DinB-like" evidence="5">
    <location>
        <begin position="18"/>
        <end position="132"/>
    </location>
</feature>
<dbReference type="Gene3D" id="3.90.1580.10">
    <property type="entry name" value="paralog of FGE (formylglycine-generating enzyme)"/>
    <property type="match status" value="2"/>
</dbReference>
<dbReference type="InterPro" id="IPR051043">
    <property type="entry name" value="Sulfatase_Mod_Factor_Kinase"/>
</dbReference>
<gene>
    <name evidence="6" type="ORF">SAMN06297144_0662</name>
</gene>
<dbReference type="InterPro" id="IPR016187">
    <property type="entry name" value="CTDL_fold"/>
</dbReference>
<proteinExistence type="predicted"/>
<dbReference type="Pfam" id="PF03781">
    <property type="entry name" value="FGE-sulfatase"/>
    <property type="match status" value="2"/>
</dbReference>
<sequence length="419" mass="46056">MSTRPASQPACDLLSERFAAVRALTEALVMQLSDADATVQSMPDASPAKWHLAHSSWFFETFVLRDYVAVYTLHDERFPFLFNSYYEAEGSRHARAARGLITRPTLAEVMAYRAGVTAAVLRALPDLPNEAIALVELGCHHEEQHQELLVTDLLHLFSCNPLEPAVWAPAPKQPVAVPPPIRWIEGASGIVEIGHDGRGFAFDCEGPRHATLLAAHALADRTVTNGEWAAFIADGGYREPRHWLADGWAWVQAEAITAPLYWREGDGRWTRFGLDGRRAIDPAAPVTHVSFYEADAYASWAGARLPTEPEWEAAASAHDPHAGNFLDSGGAVEPRPSTSGPAFFGDVWEWTGSAYRPYPGFVAAAGAVGEYNGKFMSGQFVLRGGSCATPRGHARASYRNFFYPHQRWQFTGVRLAKDI</sequence>
<dbReference type="InterPro" id="IPR034660">
    <property type="entry name" value="DinB/YfiT-like"/>
</dbReference>
<name>A0A285QCJ0_9SPHN</name>
<dbReference type="NCBIfam" id="TIGR03440">
    <property type="entry name" value="egtB_TIGR03440"/>
    <property type="match status" value="1"/>
</dbReference>
<keyword evidence="1" id="KW-0560">Oxidoreductase</keyword>
<evidence type="ECO:0000256" key="1">
    <source>
        <dbReference type="ARBA" id="ARBA00023002"/>
    </source>
</evidence>
<evidence type="ECO:0000313" key="7">
    <source>
        <dbReference type="Proteomes" id="UP000219494"/>
    </source>
</evidence>
<dbReference type="SUPFAM" id="SSF56436">
    <property type="entry name" value="C-type lectin-like"/>
    <property type="match status" value="1"/>
</dbReference>
<dbReference type="PANTHER" id="PTHR23150:SF36">
    <property type="entry name" value="HERCYNINE OXYGENASE"/>
    <property type="match status" value="1"/>
</dbReference>
<dbReference type="GO" id="GO:0052699">
    <property type="term" value="P:ergothioneine biosynthetic process"/>
    <property type="evidence" value="ECO:0007669"/>
    <property type="project" value="InterPro"/>
</dbReference>
<dbReference type="RefSeq" id="WP_281253371.1">
    <property type="nucleotide sequence ID" value="NZ_OBMI01000001.1"/>
</dbReference>
<dbReference type="SUPFAM" id="SSF109854">
    <property type="entry name" value="DinB/YfiT-like putative metalloenzymes"/>
    <property type="match status" value="1"/>
</dbReference>
<protein>
    <submittedName>
        <fullName evidence="6">Ergothioneine biosynthesis protein EgtB</fullName>
    </submittedName>
</protein>
<dbReference type="InterPro" id="IPR005532">
    <property type="entry name" value="SUMF_dom"/>
</dbReference>
<feature type="domain" description="Sulfatase-modifying factor enzyme-like" evidence="4">
    <location>
        <begin position="344"/>
        <end position="417"/>
    </location>
</feature>
<dbReference type="Proteomes" id="UP000219494">
    <property type="component" value="Unassembled WGS sequence"/>
</dbReference>
<dbReference type="InterPro" id="IPR042095">
    <property type="entry name" value="SUMF_sf"/>
</dbReference>
<organism evidence="6 7">
    <name type="scientific">Sphingomonas guangdongensis</name>
    <dbReference type="NCBI Taxonomy" id="1141890"/>
    <lineage>
        <taxon>Bacteria</taxon>
        <taxon>Pseudomonadati</taxon>
        <taxon>Pseudomonadota</taxon>
        <taxon>Alphaproteobacteria</taxon>
        <taxon>Sphingomonadales</taxon>
        <taxon>Sphingomonadaceae</taxon>
        <taxon>Sphingomonas</taxon>
    </lineage>
</organism>
<dbReference type="Pfam" id="PF12867">
    <property type="entry name" value="DinB_2"/>
    <property type="match status" value="1"/>
</dbReference>
<dbReference type="InterPro" id="IPR017806">
    <property type="entry name" value="EgtB"/>
</dbReference>
<keyword evidence="2" id="KW-0408">Iron</keyword>
<evidence type="ECO:0000256" key="3">
    <source>
        <dbReference type="ARBA" id="ARBA00037882"/>
    </source>
</evidence>
<accession>A0A285QCJ0</accession>
<evidence type="ECO:0000256" key="2">
    <source>
        <dbReference type="ARBA" id="ARBA00023004"/>
    </source>
</evidence>